<gene>
    <name evidence="1" type="ORF">PXEA_LOCUS32837</name>
</gene>
<dbReference type="EMBL" id="CAAALY010261160">
    <property type="protein sequence ID" value="VEL39397.1"/>
    <property type="molecule type" value="Genomic_DNA"/>
</dbReference>
<protein>
    <submittedName>
        <fullName evidence="1">Uncharacterized protein</fullName>
    </submittedName>
</protein>
<reference evidence="1" key="1">
    <citation type="submission" date="2018-11" db="EMBL/GenBank/DDBJ databases">
        <authorList>
            <consortium name="Pathogen Informatics"/>
        </authorList>
    </citation>
    <scope>NUCLEOTIDE SEQUENCE</scope>
</reference>
<dbReference type="AlphaFoldDB" id="A0A448XLF1"/>
<proteinExistence type="predicted"/>
<evidence type="ECO:0000313" key="1">
    <source>
        <dbReference type="EMBL" id="VEL39397.1"/>
    </source>
</evidence>
<evidence type="ECO:0000313" key="2">
    <source>
        <dbReference type="Proteomes" id="UP000784294"/>
    </source>
</evidence>
<comment type="caution">
    <text evidence="1">The sequence shown here is derived from an EMBL/GenBank/DDBJ whole genome shotgun (WGS) entry which is preliminary data.</text>
</comment>
<name>A0A448XLF1_9PLAT</name>
<accession>A0A448XLF1</accession>
<organism evidence="1 2">
    <name type="scientific">Protopolystoma xenopodis</name>
    <dbReference type="NCBI Taxonomy" id="117903"/>
    <lineage>
        <taxon>Eukaryota</taxon>
        <taxon>Metazoa</taxon>
        <taxon>Spiralia</taxon>
        <taxon>Lophotrochozoa</taxon>
        <taxon>Platyhelminthes</taxon>
        <taxon>Monogenea</taxon>
        <taxon>Polyopisthocotylea</taxon>
        <taxon>Polystomatidea</taxon>
        <taxon>Polystomatidae</taxon>
        <taxon>Protopolystoma</taxon>
    </lineage>
</organism>
<sequence>MRSHCIPATSAPLSSRPRDHCAVKQASTIRLHRHALVGLLPGDSGLRLGHSHLRVNLVGRFEQTTSTLEERWWLRVGERSFRQQGRTREATIAANAAHHS</sequence>
<keyword evidence="2" id="KW-1185">Reference proteome</keyword>
<dbReference type="Proteomes" id="UP000784294">
    <property type="component" value="Unassembled WGS sequence"/>
</dbReference>